<keyword evidence="3" id="KW-1185">Reference proteome</keyword>
<dbReference type="EMBL" id="JAPFFF010000008">
    <property type="protein sequence ID" value="KAK8884535.1"/>
    <property type="molecule type" value="Genomic_DNA"/>
</dbReference>
<sequence>MYGGTPEEDFKESEKESQLINQKTEELMNLPNQNPDPDKPFDLFYKKFVISRSSYSDKGKFMFVNARDIEGKLLKVSYHIKNSPPIYIPENMAMFNIDFEPLNNFMGYYRYDNDYCLISQYSYFNNLGIFQIFEVRIRTDPIFSSIFIMGIAAAVYFLHQKGICADGINLQKIYIDSYTLHPVILGYGNPKLMNKTFDDEEKELLDFSLIISEKVFKGDIKIIESKDVEVYRTSLLDKIKELELTKIDIYQLVQKNKNNITNEEDSFNDCQLSKNDKSKENFVDNENLIENKQKTQNFSKMFFGQDENNFYTPLNDLEVIPDNISTNIIQDYLKKKKKYNINYGNFFDNNEPCFLYNVKDDYIEALMNIRHSKKPTFLLNDPPYSSRQCEGKFIRLLLKKENIDDIPAFIRYLGVNCSRSIDRYYSMYNKNSGNVSISVAFQLLLDFSLHFSPPESTLTFETNELIEYAKRGDCGALYRLGLLLSNKNSAEWNYPPALYEVGRLDNSRELIVKASNKDYHLAKAFLKYDNFQGTDEELVNKYINDYPNSDVTAEFYLYGIHLERDETKALSILKQNQNYFKLGMYYLFYKEIQLEEAYEAFKNGSMNANLDKLF</sequence>
<dbReference type="SUPFAM" id="SSF56112">
    <property type="entry name" value="Protein kinase-like (PK-like)"/>
    <property type="match status" value="1"/>
</dbReference>
<dbReference type="InterPro" id="IPR011009">
    <property type="entry name" value="Kinase-like_dom_sf"/>
</dbReference>
<comment type="caution">
    <text evidence="2">The sequence shown here is derived from an EMBL/GenBank/DDBJ whole genome shotgun (WGS) entry which is preliminary data.</text>
</comment>
<proteinExistence type="predicted"/>
<protein>
    <recommendedName>
        <fullName evidence="4">Protein kinase domain-containing protein</fullName>
    </recommendedName>
</protein>
<evidence type="ECO:0000313" key="2">
    <source>
        <dbReference type="EMBL" id="KAK8884535.1"/>
    </source>
</evidence>
<feature type="region of interest" description="Disordered" evidence="1">
    <location>
        <begin position="1"/>
        <end position="35"/>
    </location>
</feature>
<name>A0ABR2K089_9EUKA</name>
<dbReference type="Proteomes" id="UP001470230">
    <property type="component" value="Unassembled WGS sequence"/>
</dbReference>
<organism evidence="2 3">
    <name type="scientific">Tritrichomonas musculus</name>
    <dbReference type="NCBI Taxonomy" id="1915356"/>
    <lineage>
        <taxon>Eukaryota</taxon>
        <taxon>Metamonada</taxon>
        <taxon>Parabasalia</taxon>
        <taxon>Tritrichomonadida</taxon>
        <taxon>Tritrichomonadidae</taxon>
        <taxon>Tritrichomonas</taxon>
    </lineage>
</organism>
<gene>
    <name evidence="2" type="ORF">M9Y10_043649</name>
</gene>
<accession>A0ABR2K089</accession>
<feature type="compositionally biased region" description="Acidic residues" evidence="1">
    <location>
        <begin position="1"/>
        <end position="11"/>
    </location>
</feature>
<evidence type="ECO:0000313" key="3">
    <source>
        <dbReference type="Proteomes" id="UP001470230"/>
    </source>
</evidence>
<evidence type="ECO:0000256" key="1">
    <source>
        <dbReference type="SAM" id="MobiDB-lite"/>
    </source>
</evidence>
<reference evidence="2 3" key="1">
    <citation type="submission" date="2024-04" db="EMBL/GenBank/DDBJ databases">
        <title>Tritrichomonas musculus Genome.</title>
        <authorList>
            <person name="Alves-Ferreira E."/>
            <person name="Grigg M."/>
            <person name="Lorenzi H."/>
            <person name="Galac M."/>
        </authorList>
    </citation>
    <scope>NUCLEOTIDE SEQUENCE [LARGE SCALE GENOMIC DNA]</scope>
    <source>
        <strain evidence="2 3">EAF2021</strain>
    </source>
</reference>
<evidence type="ECO:0008006" key="4">
    <source>
        <dbReference type="Google" id="ProtNLM"/>
    </source>
</evidence>